<feature type="transmembrane region" description="Helical" evidence="2">
    <location>
        <begin position="105"/>
        <end position="133"/>
    </location>
</feature>
<sequence>MDENNIYNNNPQQNDNSGSAGNNTVFPDPVYNDPQADRNTYGGNGGQPSRGPEQGSGFAIASLVLGIVSIVLFCASINIVTGILGIIFGAIYLVKKYPEKRGMALAGLILSIISIALYVILLIIGIATGISAINSLDYYNTF</sequence>
<evidence type="ECO:0000256" key="1">
    <source>
        <dbReference type="SAM" id="MobiDB-lite"/>
    </source>
</evidence>
<dbReference type="EMBL" id="DXCH01000114">
    <property type="protein sequence ID" value="HIZ07090.1"/>
    <property type="molecule type" value="Genomic_DNA"/>
</dbReference>
<evidence type="ECO:0000256" key="2">
    <source>
        <dbReference type="SAM" id="Phobius"/>
    </source>
</evidence>
<keyword evidence="2" id="KW-1133">Transmembrane helix</keyword>
<evidence type="ECO:0000259" key="3">
    <source>
        <dbReference type="Pfam" id="PF13828"/>
    </source>
</evidence>
<dbReference type="Proteomes" id="UP000824024">
    <property type="component" value="Unassembled WGS sequence"/>
</dbReference>
<dbReference type="Pfam" id="PF13828">
    <property type="entry name" value="DUF4190"/>
    <property type="match status" value="1"/>
</dbReference>
<keyword evidence="2" id="KW-0472">Membrane</keyword>
<reference evidence="4" key="1">
    <citation type="journal article" date="2021" name="PeerJ">
        <title>Extensive microbial diversity within the chicken gut microbiome revealed by metagenomics and culture.</title>
        <authorList>
            <person name="Gilroy R."/>
            <person name="Ravi A."/>
            <person name="Getino M."/>
            <person name="Pursley I."/>
            <person name="Horton D.L."/>
            <person name="Alikhan N.F."/>
            <person name="Baker D."/>
            <person name="Gharbi K."/>
            <person name="Hall N."/>
            <person name="Watson M."/>
            <person name="Adriaenssens E.M."/>
            <person name="Foster-Nyarko E."/>
            <person name="Jarju S."/>
            <person name="Secka A."/>
            <person name="Antonio M."/>
            <person name="Oren A."/>
            <person name="Chaudhuri R.R."/>
            <person name="La Ragione R."/>
            <person name="Hildebrand F."/>
            <person name="Pallen M.J."/>
        </authorList>
    </citation>
    <scope>NUCLEOTIDE SEQUENCE</scope>
    <source>
        <strain evidence="4">CHK192-9172</strain>
    </source>
</reference>
<protein>
    <submittedName>
        <fullName evidence="4">DUF4190 domain-containing protein</fullName>
    </submittedName>
</protein>
<gene>
    <name evidence="4" type="ORF">IAA08_04040</name>
</gene>
<feature type="domain" description="DUF4190" evidence="3">
    <location>
        <begin position="59"/>
        <end position="121"/>
    </location>
</feature>
<feature type="compositionally biased region" description="Low complexity" evidence="1">
    <location>
        <begin position="1"/>
        <end position="16"/>
    </location>
</feature>
<dbReference type="AlphaFoldDB" id="A0A9D2IFG3"/>
<feature type="region of interest" description="Disordered" evidence="1">
    <location>
        <begin position="1"/>
        <end position="53"/>
    </location>
</feature>
<proteinExistence type="predicted"/>
<organism evidence="4 5">
    <name type="scientific">Candidatus Eubacterium avistercoris</name>
    <dbReference type="NCBI Taxonomy" id="2838567"/>
    <lineage>
        <taxon>Bacteria</taxon>
        <taxon>Bacillati</taxon>
        <taxon>Bacillota</taxon>
        <taxon>Clostridia</taxon>
        <taxon>Eubacteriales</taxon>
        <taxon>Eubacteriaceae</taxon>
        <taxon>Eubacterium</taxon>
    </lineage>
</organism>
<evidence type="ECO:0000313" key="5">
    <source>
        <dbReference type="Proteomes" id="UP000824024"/>
    </source>
</evidence>
<evidence type="ECO:0000313" key="4">
    <source>
        <dbReference type="EMBL" id="HIZ07090.1"/>
    </source>
</evidence>
<feature type="transmembrane region" description="Helical" evidence="2">
    <location>
        <begin position="60"/>
        <end position="93"/>
    </location>
</feature>
<accession>A0A9D2IFG3</accession>
<dbReference type="InterPro" id="IPR025241">
    <property type="entry name" value="DUF4190"/>
</dbReference>
<reference evidence="4" key="2">
    <citation type="submission" date="2021-04" db="EMBL/GenBank/DDBJ databases">
        <authorList>
            <person name="Gilroy R."/>
        </authorList>
    </citation>
    <scope>NUCLEOTIDE SEQUENCE</scope>
    <source>
        <strain evidence="4">CHK192-9172</strain>
    </source>
</reference>
<comment type="caution">
    <text evidence="4">The sequence shown here is derived from an EMBL/GenBank/DDBJ whole genome shotgun (WGS) entry which is preliminary data.</text>
</comment>
<name>A0A9D2IFG3_9FIRM</name>
<keyword evidence="2" id="KW-0812">Transmembrane</keyword>